<dbReference type="AlphaFoldDB" id="A0AAD7IRG2"/>
<gene>
    <name evidence="2" type="ORF">B0H16DRAFT_898418</name>
</gene>
<name>A0AAD7IRG2_9AGAR</name>
<evidence type="ECO:0000313" key="3">
    <source>
        <dbReference type="Proteomes" id="UP001215598"/>
    </source>
</evidence>
<proteinExistence type="predicted"/>
<protein>
    <submittedName>
        <fullName evidence="2">Uncharacterized protein</fullName>
    </submittedName>
</protein>
<reference evidence="2" key="1">
    <citation type="submission" date="2023-03" db="EMBL/GenBank/DDBJ databases">
        <title>Massive genome expansion in bonnet fungi (Mycena s.s.) driven by repeated elements and novel gene families across ecological guilds.</title>
        <authorList>
            <consortium name="Lawrence Berkeley National Laboratory"/>
            <person name="Harder C.B."/>
            <person name="Miyauchi S."/>
            <person name="Viragh M."/>
            <person name="Kuo A."/>
            <person name="Thoen E."/>
            <person name="Andreopoulos B."/>
            <person name="Lu D."/>
            <person name="Skrede I."/>
            <person name="Drula E."/>
            <person name="Henrissat B."/>
            <person name="Morin E."/>
            <person name="Kohler A."/>
            <person name="Barry K."/>
            <person name="LaButti K."/>
            <person name="Morin E."/>
            <person name="Salamov A."/>
            <person name="Lipzen A."/>
            <person name="Mereny Z."/>
            <person name="Hegedus B."/>
            <person name="Baldrian P."/>
            <person name="Stursova M."/>
            <person name="Weitz H."/>
            <person name="Taylor A."/>
            <person name="Grigoriev I.V."/>
            <person name="Nagy L.G."/>
            <person name="Martin F."/>
            <person name="Kauserud H."/>
        </authorList>
    </citation>
    <scope>NUCLEOTIDE SEQUENCE</scope>
    <source>
        <strain evidence="2">CBHHK182m</strain>
    </source>
</reference>
<dbReference type="EMBL" id="JARKIB010000071">
    <property type="protein sequence ID" value="KAJ7748969.1"/>
    <property type="molecule type" value="Genomic_DNA"/>
</dbReference>
<evidence type="ECO:0000256" key="1">
    <source>
        <dbReference type="SAM" id="SignalP"/>
    </source>
</evidence>
<evidence type="ECO:0000313" key="2">
    <source>
        <dbReference type="EMBL" id="KAJ7748969.1"/>
    </source>
</evidence>
<organism evidence="2 3">
    <name type="scientific">Mycena metata</name>
    <dbReference type="NCBI Taxonomy" id="1033252"/>
    <lineage>
        <taxon>Eukaryota</taxon>
        <taxon>Fungi</taxon>
        <taxon>Dikarya</taxon>
        <taxon>Basidiomycota</taxon>
        <taxon>Agaricomycotina</taxon>
        <taxon>Agaricomycetes</taxon>
        <taxon>Agaricomycetidae</taxon>
        <taxon>Agaricales</taxon>
        <taxon>Marasmiineae</taxon>
        <taxon>Mycenaceae</taxon>
        <taxon>Mycena</taxon>
    </lineage>
</organism>
<sequence length="120" mass="13643">MIHWLSRPSAHLRRLSLLFLLVAISQAVPFFPAVQKTDFTRRMDWYVLAHAIYLPAELYHAGLRSPRRTDIPPHTPARVIFNVALRVGLPCAPYLHILHCVGHPDDCITLSVRGGMSFLH</sequence>
<feature type="signal peptide" evidence="1">
    <location>
        <begin position="1"/>
        <end position="27"/>
    </location>
</feature>
<keyword evidence="3" id="KW-1185">Reference proteome</keyword>
<keyword evidence="1" id="KW-0732">Signal</keyword>
<comment type="caution">
    <text evidence="2">The sequence shown here is derived from an EMBL/GenBank/DDBJ whole genome shotgun (WGS) entry which is preliminary data.</text>
</comment>
<accession>A0AAD7IRG2</accession>
<feature type="chain" id="PRO_5042053781" evidence="1">
    <location>
        <begin position="28"/>
        <end position="120"/>
    </location>
</feature>
<dbReference type="Proteomes" id="UP001215598">
    <property type="component" value="Unassembled WGS sequence"/>
</dbReference>